<name>A0A4R5DCY8_9BACT</name>
<evidence type="ECO:0000313" key="2">
    <source>
        <dbReference type="EMBL" id="TDE08395.1"/>
    </source>
</evidence>
<keyword evidence="1" id="KW-0732">Signal</keyword>
<dbReference type="OrthoDB" id="1161695at2"/>
<protein>
    <recommendedName>
        <fullName evidence="4">Outer membrane protein beta-barrel domain-containing protein</fullName>
    </recommendedName>
</protein>
<accession>A0A4R5DCY8</accession>
<organism evidence="2 3">
    <name type="scientific">Dyadobacter psychrotolerans</name>
    <dbReference type="NCBI Taxonomy" id="2541721"/>
    <lineage>
        <taxon>Bacteria</taxon>
        <taxon>Pseudomonadati</taxon>
        <taxon>Bacteroidota</taxon>
        <taxon>Cytophagia</taxon>
        <taxon>Cytophagales</taxon>
        <taxon>Spirosomataceae</taxon>
        <taxon>Dyadobacter</taxon>
    </lineage>
</organism>
<dbReference type="AlphaFoldDB" id="A0A4R5DCY8"/>
<comment type="caution">
    <text evidence="2">The sequence shown here is derived from an EMBL/GenBank/DDBJ whole genome shotgun (WGS) entry which is preliminary data.</text>
</comment>
<evidence type="ECO:0000313" key="3">
    <source>
        <dbReference type="Proteomes" id="UP000294850"/>
    </source>
</evidence>
<evidence type="ECO:0008006" key="4">
    <source>
        <dbReference type="Google" id="ProtNLM"/>
    </source>
</evidence>
<dbReference type="RefSeq" id="WP_131962830.1">
    <property type="nucleotide sequence ID" value="NZ_SMFL01000026.1"/>
</dbReference>
<keyword evidence="3" id="KW-1185">Reference proteome</keyword>
<gene>
    <name evidence="2" type="ORF">E0F88_32575</name>
</gene>
<proteinExistence type="predicted"/>
<dbReference type="EMBL" id="SMFL01000026">
    <property type="protein sequence ID" value="TDE08395.1"/>
    <property type="molecule type" value="Genomic_DNA"/>
</dbReference>
<feature type="signal peptide" evidence="1">
    <location>
        <begin position="1"/>
        <end position="19"/>
    </location>
</feature>
<sequence>MYKYISIIICFFVLPTANAQTKAENTRPLTYDQKSPDFLQYRNRWNLKLGVGVGTTWRYKDNFLDVATLSVSAEPSYRLNNYVALGARAEYTFANSYLSGKYRIKANPIGSLSLTGDVIKLWNNAHAPFIGLGAGAYFLGNGERFVNNDPAHEVVADKQKLGTRFGVSPRIGLNVMAFSIAVEVHLIDEKTYHNRDYATLKIGYTL</sequence>
<evidence type="ECO:0000256" key="1">
    <source>
        <dbReference type="SAM" id="SignalP"/>
    </source>
</evidence>
<reference evidence="2 3" key="1">
    <citation type="submission" date="2019-03" db="EMBL/GenBank/DDBJ databases">
        <title>Dyadobacter AR-3-6 sp. nov., isolated from arctic soil.</title>
        <authorList>
            <person name="Chaudhary D.K."/>
        </authorList>
    </citation>
    <scope>NUCLEOTIDE SEQUENCE [LARGE SCALE GENOMIC DNA]</scope>
    <source>
        <strain evidence="2 3">AR-3-6</strain>
    </source>
</reference>
<dbReference type="Proteomes" id="UP000294850">
    <property type="component" value="Unassembled WGS sequence"/>
</dbReference>
<feature type="chain" id="PRO_5020555167" description="Outer membrane protein beta-barrel domain-containing protein" evidence="1">
    <location>
        <begin position="20"/>
        <end position="206"/>
    </location>
</feature>